<feature type="transmembrane region" description="Helical" evidence="8">
    <location>
        <begin position="373"/>
        <end position="395"/>
    </location>
</feature>
<dbReference type="RefSeq" id="WP_004395298.1">
    <property type="nucleotide sequence ID" value="NZ_JACRUP010000001.1"/>
</dbReference>
<feature type="transmembrane region" description="Helical" evidence="8">
    <location>
        <begin position="349"/>
        <end position="367"/>
    </location>
</feature>
<comment type="caution">
    <text evidence="9">The sequence shown here is derived from an EMBL/GenBank/DDBJ whole genome shotgun (WGS) entry which is preliminary data.</text>
</comment>
<feature type="transmembrane region" description="Helical" evidence="8">
    <location>
        <begin position="298"/>
        <end position="328"/>
    </location>
</feature>
<proteinExistence type="inferred from homology"/>
<dbReference type="InterPro" id="IPR051800">
    <property type="entry name" value="PqiA-PqiB_transport"/>
</dbReference>
<evidence type="ECO:0000256" key="2">
    <source>
        <dbReference type="ARBA" id="ARBA00007555"/>
    </source>
</evidence>
<evidence type="ECO:0000313" key="9">
    <source>
        <dbReference type="EMBL" id="MBC5850213.1"/>
    </source>
</evidence>
<dbReference type="InterPro" id="IPR007498">
    <property type="entry name" value="PqiA-like"/>
</dbReference>
<name>A0A9X0R5W9_VIBME</name>
<evidence type="ECO:0000256" key="6">
    <source>
        <dbReference type="ARBA" id="ARBA00022989"/>
    </source>
</evidence>
<protein>
    <submittedName>
        <fullName evidence="9">Paraquat-inducible protein A</fullName>
    </submittedName>
</protein>
<keyword evidence="4" id="KW-0997">Cell inner membrane</keyword>
<evidence type="ECO:0000313" key="10">
    <source>
        <dbReference type="Proteomes" id="UP000615796"/>
    </source>
</evidence>
<dbReference type="EMBL" id="JACRUP010000001">
    <property type="protein sequence ID" value="MBC5850213.1"/>
    <property type="molecule type" value="Genomic_DNA"/>
</dbReference>
<dbReference type="GeneID" id="79887744"/>
<feature type="transmembrane region" description="Helical" evidence="8">
    <location>
        <begin position="175"/>
        <end position="195"/>
    </location>
</feature>
<comment type="subcellular location">
    <subcellularLocation>
        <location evidence="1">Cell inner membrane</location>
        <topology evidence="1">Multi-pass membrane protein</topology>
    </subcellularLocation>
</comment>
<reference evidence="9" key="1">
    <citation type="submission" date="2020-08" db="EMBL/GenBank/DDBJ databases">
        <title>Genome Sequencing and Pan-Genome Analysis of Migratory bird Vibrio Strains, Inner Mongolia.</title>
        <authorList>
            <person name="Zheng L."/>
        </authorList>
    </citation>
    <scope>NUCLEOTIDE SEQUENCE</scope>
    <source>
        <strain evidence="9">M13F</strain>
    </source>
</reference>
<keyword evidence="10" id="KW-1185">Reference proteome</keyword>
<evidence type="ECO:0000256" key="1">
    <source>
        <dbReference type="ARBA" id="ARBA00004429"/>
    </source>
</evidence>
<dbReference type="NCBIfam" id="TIGR00155">
    <property type="entry name" value="pqiA_fam"/>
    <property type="match status" value="1"/>
</dbReference>
<dbReference type="AlphaFoldDB" id="A0A9X0R5W9"/>
<dbReference type="InterPro" id="IPR005219">
    <property type="entry name" value="PqiA-like_proteobact"/>
</dbReference>
<evidence type="ECO:0000256" key="7">
    <source>
        <dbReference type="ARBA" id="ARBA00023136"/>
    </source>
</evidence>
<accession>A0A9X0R5W9</accession>
<evidence type="ECO:0000256" key="4">
    <source>
        <dbReference type="ARBA" id="ARBA00022519"/>
    </source>
</evidence>
<organism evidence="9 10">
    <name type="scientific">Vibrio metschnikovii</name>
    <dbReference type="NCBI Taxonomy" id="28172"/>
    <lineage>
        <taxon>Bacteria</taxon>
        <taxon>Pseudomonadati</taxon>
        <taxon>Pseudomonadota</taxon>
        <taxon>Gammaproteobacteria</taxon>
        <taxon>Vibrionales</taxon>
        <taxon>Vibrionaceae</taxon>
        <taxon>Vibrio</taxon>
    </lineage>
</organism>
<gene>
    <name evidence="9" type="ORF">H8Q88_04470</name>
</gene>
<dbReference type="Proteomes" id="UP000615796">
    <property type="component" value="Unassembled WGS sequence"/>
</dbReference>
<dbReference type="PANTHER" id="PTHR30462:SF1">
    <property type="entry name" value="INTERMEMBRANE TRANSPORT PROTEIN YEBS"/>
    <property type="match status" value="1"/>
</dbReference>
<keyword evidence="6 8" id="KW-1133">Transmembrane helix</keyword>
<keyword evidence="7 8" id="KW-0472">Membrane</keyword>
<sequence length="419" mass="47074">MSSTPLTQHTSNTNHLRLCQGCELPVDVVDVPRGKSAHCPRCGTQLYRGGSPSLSGNLAIAVTCLLLFFPAHAFDFLTIRLIGVMIPASLSAGIIALANEGYVILALLVFFCSSLAPFLVFASIVTAHIALRYHWFLGLRYSVWIMQQLKAWAMIDVFLVSVAVSSFKLSDYADIFIGPALFSLVLLQIFTVLLLSRISIRRYWEAWKPEQDYPAQTDKQVHCHHCHLSQHENARCIRCYHPLYHRKPRSIERTWAYVIAASIAIIPANLLPISILITNGQRLEDTILSGVASLMNSGMYGIAAIIFVASIVVPVMKIFGLIYLLLAIRYRRSRYHRQRMSIFYAIKWVGKWSVLDLFVIAIMLTLVDRGQLLNFIPGDGALAFGFVVVLTMLAAESLDPRLLWDNYQQETKHSESCNE</sequence>
<evidence type="ECO:0000256" key="3">
    <source>
        <dbReference type="ARBA" id="ARBA00022475"/>
    </source>
</evidence>
<evidence type="ECO:0000256" key="5">
    <source>
        <dbReference type="ARBA" id="ARBA00022692"/>
    </source>
</evidence>
<feature type="transmembrane region" description="Helical" evidence="8">
    <location>
        <begin position="54"/>
        <end position="74"/>
    </location>
</feature>
<comment type="similarity">
    <text evidence="2">Belongs to the PqiA family.</text>
</comment>
<dbReference type="GO" id="GO:0005886">
    <property type="term" value="C:plasma membrane"/>
    <property type="evidence" value="ECO:0007669"/>
    <property type="project" value="UniProtKB-SubCell"/>
</dbReference>
<feature type="transmembrane region" description="Helical" evidence="8">
    <location>
        <begin position="81"/>
        <end position="98"/>
    </location>
</feature>
<feature type="transmembrane region" description="Helical" evidence="8">
    <location>
        <begin position="104"/>
        <end position="131"/>
    </location>
</feature>
<feature type="transmembrane region" description="Helical" evidence="8">
    <location>
        <begin position="255"/>
        <end position="278"/>
    </location>
</feature>
<dbReference type="PANTHER" id="PTHR30462">
    <property type="entry name" value="INTERMEMBRANE TRANSPORT PROTEIN PQIB-RELATED"/>
    <property type="match status" value="1"/>
</dbReference>
<dbReference type="Pfam" id="PF04403">
    <property type="entry name" value="PqiA"/>
    <property type="match status" value="2"/>
</dbReference>
<evidence type="ECO:0000256" key="8">
    <source>
        <dbReference type="SAM" id="Phobius"/>
    </source>
</evidence>
<dbReference type="OrthoDB" id="9800207at2"/>
<keyword evidence="5 8" id="KW-0812">Transmembrane</keyword>
<keyword evidence="3" id="KW-1003">Cell membrane</keyword>